<dbReference type="InterPro" id="IPR036465">
    <property type="entry name" value="vWFA_dom_sf"/>
</dbReference>
<protein>
    <recommendedName>
        <fullName evidence="2">VWFA domain-containing protein</fullName>
    </recommendedName>
</protein>
<gene>
    <name evidence="3" type="ORF">BCY86_00320</name>
</gene>
<dbReference type="OrthoDB" id="5517430at2"/>
<dbReference type="SUPFAM" id="SSF53300">
    <property type="entry name" value="vWA-like"/>
    <property type="match status" value="1"/>
</dbReference>
<evidence type="ECO:0000313" key="3">
    <source>
        <dbReference type="EMBL" id="APR99289.1"/>
    </source>
</evidence>
<dbReference type="KEGG" id="pabo:BCY86_00320"/>
<feature type="region of interest" description="Disordered" evidence="1">
    <location>
        <begin position="29"/>
        <end position="52"/>
    </location>
</feature>
<organism evidence="3 4">
    <name type="scientific">Pajaroellobacter abortibovis</name>
    <dbReference type="NCBI Taxonomy" id="1882918"/>
    <lineage>
        <taxon>Bacteria</taxon>
        <taxon>Pseudomonadati</taxon>
        <taxon>Myxococcota</taxon>
        <taxon>Polyangia</taxon>
        <taxon>Polyangiales</taxon>
        <taxon>Polyangiaceae</taxon>
    </lineage>
</organism>
<dbReference type="STRING" id="1882918.BCY86_00320"/>
<name>A0A1L6MUV2_9BACT</name>
<dbReference type="SMART" id="SM00327">
    <property type="entry name" value="VWA"/>
    <property type="match status" value="1"/>
</dbReference>
<accession>A0A1L6MUV2</accession>
<reference evidence="3 4" key="1">
    <citation type="submission" date="2016-08" db="EMBL/GenBank/DDBJ databases">
        <title>Identification and validation of antigenic proteins from Pajaroellobacter abortibovis using de-novo genome sequence assembly and reverse vaccinology.</title>
        <authorList>
            <person name="Welly B.T."/>
            <person name="Miller M.R."/>
            <person name="Stott J.L."/>
            <person name="Blanchard M.T."/>
            <person name="Islas-Trejo A.D."/>
            <person name="O'Rourke S.M."/>
            <person name="Young A.E."/>
            <person name="Medrano J.F."/>
            <person name="Van Eenennaam A.L."/>
        </authorList>
    </citation>
    <scope>NUCLEOTIDE SEQUENCE [LARGE SCALE GENOMIC DNA]</scope>
    <source>
        <strain evidence="3 4">BTF92-0548A/99-0131</strain>
    </source>
</reference>
<dbReference type="RefSeq" id="WP_075275922.1">
    <property type="nucleotide sequence ID" value="NZ_CP016908.1"/>
</dbReference>
<proteinExistence type="predicted"/>
<dbReference type="PROSITE" id="PS50234">
    <property type="entry name" value="VWFA"/>
    <property type="match status" value="1"/>
</dbReference>
<dbReference type="CDD" id="cd00198">
    <property type="entry name" value="vWFA"/>
    <property type="match status" value="1"/>
</dbReference>
<dbReference type="InterPro" id="IPR002035">
    <property type="entry name" value="VWF_A"/>
</dbReference>
<dbReference type="AlphaFoldDB" id="A0A1L6MUV2"/>
<dbReference type="EMBL" id="CP016908">
    <property type="protein sequence ID" value="APR99289.1"/>
    <property type="molecule type" value="Genomic_DNA"/>
</dbReference>
<dbReference type="Gene3D" id="3.40.50.410">
    <property type="entry name" value="von Willebrand factor, type A domain"/>
    <property type="match status" value="1"/>
</dbReference>
<keyword evidence="4" id="KW-1185">Reference proteome</keyword>
<feature type="domain" description="VWFA" evidence="2">
    <location>
        <begin position="82"/>
        <end position="288"/>
    </location>
</feature>
<dbReference type="Proteomes" id="UP000185544">
    <property type="component" value="Chromosome"/>
</dbReference>
<dbReference type="PROSITE" id="PS51257">
    <property type="entry name" value="PROKAR_LIPOPROTEIN"/>
    <property type="match status" value="1"/>
</dbReference>
<evidence type="ECO:0000313" key="4">
    <source>
        <dbReference type="Proteomes" id="UP000185544"/>
    </source>
</evidence>
<dbReference type="Pfam" id="PF00092">
    <property type="entry name" value="VWA"/>
    <property type="match status" value="1"/>
</dbReference>
<sequence>MKAWIRCGGGIAILLCSLGLGCGSKGSTPPFNGEGGPTPGRPEEGVRPDGSGGGPILCDHSGVDIQDSCISLTGKPEPIPINLVMAVDVSDSMFFQSGSSSNTYDSISKVLEKFFSDPASKGFKVSLLLFPTGGNPCSESTYEQPTVSLTPLPSTNLASAIANEAKKQHNNGSCTPTAPVTVQAIQMVNSIQARTSEKTFFVLVTDGEPAGCKGKTYPEEGSTFNYNTTDGVALLLRDGLKKGVKTYVIGLGQVENIDRMASEGGTQNAFTVNVNNPEQAATDFANALAQIQQFAVKGEYVLPEPPPGKSFVADEINVRYTPSPKSGGKPFYLCYSADLKVADDVWAFDNPDNPTKVLLGDQIQDKMIKDPNSVVDIIQGCKTNSPIAR</sequence>
<evidence type="ECO:0000256" key="1">
    <source>
        <dbReference type="SAM" id="MobiDB-lite"/>
    </source>
</evidence>
<evidence type="ECO:0000259" key="2">
    <source>
        <dbReference type="PROSITE" id="PS50234"/>
    </source>
</evidence>